<keyword evidence="3" id="KW-1185">Reference proteome</keyword>
<organism evidence="2 3">
    <name type="scientific">Hymenobacter negativus</name>
    <dbReference type="NCBI Taxonomy" id="2795026"/>
    <lineage>
        <taxon>Bacteria</taxon>
        <taxon>Pseudomonadati</taxon>
        <taxon>Bacteroidota</taxon>
        <taxon>Cytophagia</taxon>
        <taxon>Cytophagales</taxon>
        <taxon>Hymenobacteraceae</taxon>
        <taxon>Hymenobacter</taxon>
    </lineage>
</organism>
<name>A0ABS3Q9W3_9BACT</name>
<protein>
    <submittedName>
        <fullName evidence="2">Uncharacterized protein</fullName>
    </submittedName>
</protein>
<dbReference type="Proteomes" id="UP000664369">
    <property type="component" value="Unassembled WGS sequence"/>
</dbReference>
<evidence type="ECO:0000313" key="2">
    <source>
        <dbReference type="EMBL" id="MBO2007996.1"/>
    </source>
</evidence>
<dbReference type="EMBL" id="JAGETZ010000001">
    <property type="protein sequence ID" value="MBO2007996.1"/>
    <property type="molecule type" value="Genomic_DNA"/>
</dbReference>
<comment type="caution">
    <text evidence="2">The sequence shown here is derived from an EMBL/GenBank/DDBJ whole genome shotgun (WGS) entry which is preliminary data.</text>
</comment>
<feature type="transmembrane region" description="Helical" evidence="1">
    <location>
        <begin position="6"/>
        <end position="24"/>
    </location>
</feature>
<gene>
    <name evidence="2" type="ORF">J4E00_02975</name>
</gene>
<dbReference type="RefSeq" id="WP_208173516.1">
    <property type="nucleotide sequence ID" value="NZ_JAGETZ010000001.1"/>
</dbReference>
<evidence type="ECO:0000313" key="3">
    <source>
        <dbReference type="Proteomes" id="UP000664369"/>
    </source>
</evidence>
<proteinExistence type="predicted"/>
<accession>A0ABS3Q9W3</accession>
<feature type="transmembrane region" description="Helical" evidence="1">
    <location>
        <begin position="36"/>
        <end position="57"/>
    </location>
</feature>
<sequence length="65" mass="7405">MFGPIFYLTLALLLGVLFFMWRWYLRRPERTTGETILVVLATLGSLSPLAFLLYIYFMGAAAGLK</sequence>
<evidence type="ECO:0000256" key="1">
    <source>
        <dbReference type="SAM" id="Phobius"/>
    </source>
</evidence>
<keyword evidence="1" id="KW-0812">Transmembrane</keyword>
<keyword evidence="1" id="KW-0472">Membrane</keyword>
<reference evidence="2 3" key="1">
    <citation type="submission" date="2021-03" db="EMBL/GenBank/DDBJ databases">
        <authorList>
            <person name="Kim M.K."/>
        </authorList>
    </citation>
    <scope>NUCLEOTIDE SEQUENCE [LARGE SCALE GENOMIC DNA]</scope>
    <source>
        <strain evidence="2 3">BT442</strain>
    </source>
</reference>
<keyword evidence="1" id="KW-1133">Transmembrane helix</keyword>